<evidence type="ECO:0000256" key="7">
    <source>
        <dbReference type="ARBA" id="ARBA00023014"/>
    </source>
</evidence>
<keyword evidence="11" id="KW-1185">Reference proteome</keyword>
<dbReference type="RefSeq" id="WP_230057427.1">
    <property type="nucleotide sequence ID" value="NZ_CAJHOE010000006.1"/>
</dbReference>
<dbReference type="InterPro" id="IPR017896">
    <property type="entry name" value="4Fe4S_Fe-S-bd"/>
</dbReference>
<feature type="domain" description="4Fe-4S ferredoxin-type" evidence="9">
    <location>
        <begin position="198"/>
        <end position="228"/>
    </location>
</feature>
<proteinExistence type="predicted"/>
<organism evidence="10 11">
    <name type="scientific">Campylobacter suis</name>
    <dbReference type="NCBI Taxonomy" id="2790657"/>
    <lineage>
        <taxon>Bacteria</taxon>
        <taxon>Pseudomonadati</taxon>
        <taxon>Campylobacterota</taxon>
        <taxon>Epsilonproteobacteria</taxon>
        <taxon>Campylobacterales</taxon>
        <taxon>Campylobacteraceae</taxon>
        <taxon>Campylobacter</taxon>
    </lineage>
</organism>
<dbReference type="InterPro" id="IPR051684">
    <property type="entry name" value="Electron_Trans/Redox"/>
</dbReference>
<keyword evidence="3" id="KW-0479">Metal-binding</keyword>
<evidence type="ECO:0000256" key="1">
    <source>
        <dbReference type="ARBA" id="ARBA00022448"/>
    </source>
</evidence>
<gene>
    <name evidence="10" type="primary">napH</name>
    <name evidence="10" type="ORF">LMG8286_01687</name>
</gene>
<keyword evidence="4" id="KW-0677">Repeat</keyword>
<keyword evidence="2" id="KW-0004">4Fe-4S</keyword>
<feature type="transmembrane region" description="Helical" evidence="8">
    <location>
        <begin position="49"/>
        <end position="77"/>
    </location>
</feature>
<dbReference type="Gene3D" id="3.30.70.20">
    <property type="match status" value="1"/>
</dbReference>
<dbReference type="Pfam" id="PF12801">
    <property type="entry name" value="Fer4_5"/>
    <property type="match status" value="2"/>
</dbReference>
<dbReference type="InterPro" id="IPR011886">
    <property type="entry name" value="NapH_MauN"/>
</dbReference>
<dbReference type="NCBIfam" id="TIGR02163">
    <property type="entry name" value="napH"/>
    <property type="match status" value="1"/>
</dbReference>
<dbReference type="PROSITE" id="PS51379">
    <property type="entry name" value="4FE4S_FER_2"/>
    <property type="match status" value="2"/>
</dbReference>
<feature type="transmembrane region" description="Helical" evidence="8">
    <location>
        <begin position="151"/>
        <end position="173"/>
    </location>
</feature>
<dbReference type="PANTHER" id="PTHR30176">
    <property type="entry name" value="FERREDOXIN-TYPE PROTEIN NAPH"/>
    <property type="match status" value="1"/>
</dbReference>
<dbReference type="Proteomes" id="UP000789359">
    <property type="component" value="Unassembled WGS sequence"/>
</dbReference>
<evidence type="ECO:0000256" key="4">
    <source>
        <dbReference type="ARBA" id="ARBA00022737"/>
    </source>
</evidence>
<dbReference type="PROSITE" id="PS00198">
    <property type="entry name" value="4FE4S_FER_1"/>
    <property type="match status" value="1"/>
</dbReference>
<feature type="domain" description="4Fe-4S ferredoxin-type" evidence="9">
    <location>
        <begin position="229"/>
        <end position="258"/>
    </location>
</feature>
<evidence type="ECO:0000259" key="9">
    <source>
        <dbReference type="PROSITE" id="PS51379"/>
    </source>
</evidence>
<dbReference type="EMBL" id="CAJHOE010000006">
    <property type="protein sequence ID" value="CAD7289172.1"/>
    <property type="molecule type" value="Genomic_DNA"/>
</dbReference>
<evidence type="ECO:0000313" key="11">
    <source>
        <dbReference type="Proteomes" id="UP000789359"/>
    </source>
</evidence>
<keyword evidence="8" id="KW-0472">Membrane</keyword>
<name>A0ABM8Q8L0_9BACT</name>
<dbReference type="NCBIfam" id="NF007013">
    <property type="entry name" value="PRK09477.1"/>
    <property type="match status" value="1"/>
</dbReference>
<feature type="transmembrane region" description="Helical" evidence="8">
    <location>
        <begin position="12"/>
        <end position="29"/>
    </location>
</feature>
<sequence>MKYLILRRITQISILALFFVSNFYGLKILQGNLSSSKLFDTVVLSDPFAVLQLFLASFSIASSALVGAAIIFVFYAIIAPRAFCSWVCPVNIITETARWVRVKFGYDKDNKFVNFSRNARYYVLGFVLALSLVTSAPAFEGVSFIGIIQRGIIYGTTLWLFVAFGVFAIDAFVGDRVVCSKICPLGAFYAIISKFSLIRIEHNSDNCTKCMKCKLICPENQVLGIIGKQNGFVTSSECTSCGRCIDVCNDDALKFNIRNLRRK</sequence>
<dbReference type="PANTHER" id="PTHR30176:SF3">
    <property type="entry name" value="FERREDOXIN-TYPE PROTEIN NAPH"/>
    <property type="match status" value="1"/>
</dbReference>
<keyword evidence="5" id="KW-0249">Electron transport</keyword>
<reference evidence="10 11" key="1">
    <citation type="submission" date="2020-11" db="EMBL/GenBank/DDBJ databases">
        <authorList>
            <person name="Peeters C."/>
        </authorList>
    </citation>
    <scope>NUCLEOTIDE SEQUENCE [LARGE SCALE GENOMIC DNA]</scope>
    <source>
        <strain evidence="10 11">LMG 8286</strain>
    </source>
</reference>
<comment type="caution">
    <text evidence="10">The sequence shown here is derived from an EMBL/GenBank/DDBJ whole genome shotgun (WGS) entry which is preliminary data.</text>
</comment>
<evidence type="ECO:0000256" key="6">
    <source>
        <dbReference type="ARBA" id="ARBA00023004"/>
    </source>
</evidence>
<keyword evidence="8" id="KW-0812">Transmembrane</keyword>
<keyword evidence="1" id="KW-0813">Transport</keyword>
<protein>
    <submittedName>
        <fullName evidence="10">Ferredoxin-type protein NapH</fullName>
    </submittedName>
</protein>
<keyword evidence="8" id="KW-1133">Transmembrane helix</keyword>
<evidence type="ECO:0000256" key="8">
    <source>
        <dbReference type="SAM" id="Phobius"/>
    </source>
</evidence>
<evidence type="ECO:0000256" key="3">
    <source>
        <dbReference type="ARBA" id="ARBA00022723"/>
    </source>
</evidence>
<keyword evidence="7" id="KW-0411">Iron-sulfur</keyword>
<keyword evidence="6" id="KW-0408">Iron</keyword>
<evidence type="ECO:0000256" key="5">
    <source>
        <dbReference type="ARBA" id="ARBA00022982"/>
    </source>
</evidence>
<accession>A0ABM8Q8L0</accession>
<feature type="transmembrane region" description="Helical" evidence="8">
    <location>
        <begin position="121"/>
        <end position="139"/>
    </location>
</feature>
<dbReference type="SUPFAM" id="SSF54862">
    <property type="entry name" value="4Fe-4S ferredoxins"/>
    <property type="match status" value="1"/>
</dbReference>
<dbReference type="InterPro" id="IPR017900">
    <property type="entry name" value="4Fe4S_Fe_S_CS"/>
</dbReference>
<evidence type="ECO:0000313" key="10">
    <source>
        <dbReference type="EMBL" id="CAD7289172.1"/>
    </source>
</evidence>
<dbReference type="Pfam" id="PF13237">
    <property type="entry name" value="Fer4_10"/>
    <property type="match status" value="1"/>
</dbReference>
<evidence type="ECO:0000256" key="2">
    <source>
        <dbReference type="ARBA" id="ARBA00022485"/>
    </source>
</evidence>